<evidence type="ECO:0000313" key="6">
    <source>
        <dbReference type="Proteomes" id="UP000539473"/>
    </source>
</evidence>
<evidence type="ECO:0000313" key="7">
    <source>
        <dbReference type="Proteomes" id="UP000619376"/>
    </source>
</evidence>
<dbReference type="Gene3D" id="3.40.1190.20">
    <property type="match status" value="1"/>
</dbReference>
<dbReference type="Proteomes" id="UP000539473">
    <property type="component" value="Unassembled WGS sequence"/>
</dbReference>
<evidence type="ECO:0000313" key="4">
    <source>
        <dbReference type="EMBL" id="GHF37027.1"/>
    </source>
</evidence>
<dbReference type="InterPro" id="IPR011611">
    <property type="entry name" value="PfkB_dom"/>
</dbReference>
<dbReference type="GO" id="GO:0004747">
    <property type="term" value="F:ribokinase activity"/>
    <property type="evidence" value="ECO:0007669"/>
    <property type="project" value="UniProtKB-EC"/>
</dbReference>
<reference evidence="5 6" key="3">
    <citation type="submission" date="2020-08" db="EMBL/GenBank/DDBJ databases">
        <title>Genomic Encyclopedia of Type Strains, Phase IV (KMG-IV): sequencing the most valuable type-strain genomes for metagenomic binning, comparative biology and taxonomic classification.</title>
        <authorList>
            <person name="Goeker M."/>
        </authorList>
    </citation>
    <scope>NUCLEOTIDE SEQUENCE [LARGE SCALE GENOMIC DNA]</scope>
    <source>
        <strain evidence="5 6">DSM 27521</strain>
    </source>
</reference>
<keyword evidence="7" id="KW-1185">Reference proteome</keyword>
<organism evidence="5 6">
    <name type="scientific">Deinococcus metalli</name>
    <dbReference type="NCBI Taxonomy" id="1141878"/>
    <lineage>
        <taxon>Bacteria</taxon>
        <taxon>Thermotogati</taxon>
        <taxon>Deinococcota</taxon>
        <taxon>Deinococci</taxon>
        <taxon>Deinococcales</taxon>
        <taxon>Deinococcaceae</taxon>
        <taxon>Deinococcus</taxon>
    </lineage>
</organism>
<dbReference type="Pfam" id="PF00294">
    <property type="entry name" value="PfkB"/>
    <property type="match status" value="1"/>
</dbReference>
<dbReference type="Proteomes" id="UP000619376">
    <property type="component" value="Unassembled WGS sequence"/>
</dbReference>
<evidence type="ECO:0000256" key="2">
    <source>
        <dbReference type="ARBA" id="ARBA00022777"/>
    </source>
</evidence>
<dbReference type="InterPro" id="IPR029056">
    <property type="entry name" value="Ribokinase-like"/>
</dbReference>
<protein>
    <submittedName>
        <fullName evidence="5">Ribokinase</fullName>
        <ecNumber evidence="5">2.7.1.15</ecNumber>
    </submittedName>
</protein>
<proteinExistence type="predicted"/>
<dbReference type="PANTHER" id="PTHR10584:SF166">
    <property type="entry name" value="RIBOKINASE"/>
    <property type="match status" value="1"/>
</dbReference>
<dbReference type="PRINTS" id="PR00990">
    <property type="entry name" value="RIBOKINASE"/>
</dbReference>
<gene>
    <name evidence="4" type="primary">rbsK</name>
    <name evidence="4" type="ORF">GCM10017781_12130</name>
    <name evidence="5" type="ORF">HNQ07_001247</name>
</gene>
<dbReference type="InterPro" id="IPR002139">
    <property type="entry name" value="Ribo/fructo_kinase"/>
</dbReference>
<dbReference type="EC" id="2.7.1.15" evidence="5"/>
<keyword evidence="1 5" id="KW-0808">Transferase</keyword>
<reference evidence="4" key="1">
    <citation type="journal article" date="2014" name="Int. J. Syst. Evol. Microbiol.">
        <title>Complete genome of a new Firmicutes species belonging to the dominant human colonic microbiota ('Ruminococcus bicirculans') reveals two chromosomes and a selective capacity to utilize plant glucans.</title>
        <authorList>
            <consortium name="NISC Comparative Sequencing Program"/>
            <person name="Wegmann U."/>
            <person name="Louis P."/>
            <person name="Goesmann A."/>
            <person name="Henrissat B."/>
            <person name="Duncan S.H."/>
            <person name="Flint H.J."/>
        </authorList>
    </citation>
    <scope>NUCLEOTIDE SEQUENCE</scope>
    <source>
        <strain evidence="4">CGMCC 1.18437</strain>
    </source>
</reference>
<feature type="domain" description="Carbohydrate kinase PfkB" evidence="3">
    <location>
        <begin position="6"/>
        <end position="275"/>
    </location>
</feature>
<dbReference type="GO" id="GO:0005829">
    <property type="term" value="C:cytosol"/>
    <property type="evidence" value="ECO:0007669"/>
    <property type="project" value="TreeGrafter"/>
</dbReference>
<dbReference type="EMBL" id="JACHFK010000002">
    <property type="protein sequence ID" value="MBB5375790.1"/>
    <property type="molecule type" value="Genomic_DNA"/>
</dbReference>
<name>A0A7W8KCQ7_9DEIO</name>
<accession>A0A7W8KCQ7</accession>
<evidence type="ECO:0000256" key="1">
    <source>
        <dbReference type="ARBA" id="ARBA00022679"/>
    </source>
</evidence>
<keyword evidence="2 5" id="KW-0418">Kinase</keyword>
<dbReference type="RefSeq" id="WP_184110055.1">
    <property type="nucleotide sequence ID" value="NZ_BNAJ01000002.1"/>
</dbReference>
<evidence type="ECO:0000313" key="5">
    <source>
        <dbReference type="EMBL" id="MBB5375790.1"/>
    </source>
</evidence>
<comment type="caution">
    <text evidence="5">The sequence shown here is derived from an EMBL/GenBank/DDBJ whole genome shotgun (WGS) entry which is preliminary data.</text>
</comment>
<dbReference type="SUPFAM" id="SSF53613">
    <property type="entry name" value="Ribokinase-like"/>
    <property type="match status" value="1"/>
</dbReference>
<reference evidence="4" key="4">
    <citation type="submission" date="2024-05" db="EMBL/GenBank/DDBJ databases">
        <authorList>
            <person name="Sun Q."/>
            <person name="Zhou Y."/>
        </authorList>
    </citation>
    <scope>NUCLEOTIDE SEQUENCE</scope>
    <source>
        <strain evidence="4">CGMCC 1.18437</strain>
    </source>
</reference>
<dbReference type="AlphaFoldDB" id="A0A7W8KCQ7"/>
<evidence type="ECO:0000259" key="3">
    <source>
        <dbReference type="Pfam" id="PF00294"/>
    </source>
</evidence>
<dbReference type="EMBL" id="BNAJ01000002">
    <property type="protein sequence ID" value="GHF37027.1"/>
    <property type="molecule type" value="Genomic_DNA"/>
</dbReference>
<reference evidence="7" key="2">
    <citation type="journal article" date="2019" name="Int. J. Syst. Evol. Microbiol.">
        <title>The Global Catalogue of Microorganisms (GCM) 10K type strain sequencing project: providing services to taxonomists for standard genome sequencing and annotation.</title>
        <authorList>
            <consortium name="The Broad Institute Genomics Platform"/>
            <consortium name="The Broad Institute Genome Sequencing Center for Infectious Disease"/>
            <person name="Wu L."/>
            <person name="Ma J."/>
        </authorList>
    </citation>
    <scope>NUCLEOTIDE SEQUENCE [LARGE SCALE GENOMIC DNA]</scope>
    <source>
        <strain evidence="7">CGMCC 1.18437</strain>
    </source>
</reference>
<sequence length="288" mass="29448">MSEAAVLVAGSLHVDRMVQVEQLPVPGETVIATGHWSQLGGKAANQAVAAAQLVRTTLAACVGNDADGQQAREALIRLGVHTALQISGSLATGSSVALLDHGGENVGVVVPGANADLKAEDVAPALRADPPRLLVCQWETAAPTLHRLLEDARAAGIPVLLNAAPWRADPAYHATLALADHVVVNAVEARAWTGSDPSARAAHLPLDHPSVVVTLGAGGVLHYRDGVLTTDLPAPAVQARSTHGAGDHFVGVLAGQIARGTTVPDALGHAVTSAADFVQLLHKHDSVS</sequence>
<dbReference type="PANTHER" id="PTHR10584">
    <property type="entry name" value="SUGAR KINASE"/>
    <property type="match status" value="1"/>
</dbReference>